<organism evidence="2 3">
    <name type="scientific">Phytophthora megakarya</name>
    <dbReference type="NCBI Taxonomy" id="4795"/>
    <lineage>
        <taxon>Eukaryota</taxon>
        <taxon>Sar</taxon>
        <taxon>Stramenopiles</taxon>
        <taxon>Oomycota</taxon>
        <taxon>Peronosporomycetes</taxon>
        <taxon>Peronosporales</taxon>
        <taxon>Peronosporaceae</taxon>
        <taxon>Phytophthora</taxon>
    </lineage>
</organism>
<evidence type="ECO:0000313" key="3">
    <source>
        <dbReference type="Proteomes" id="UP000198211"/>
    </source>
</evidence>
<dbReference type="EMBL" id="NBNE01001186">
    <property type="protein sequence ID" value="OWZ15140.1"/>
    <property type="molecule type" value="Genomic_DNA"/>
</dbReference>
<dbReference type="STRING" id="4795.A0A225WE51"/>
<name>A0A225WE51_9STRA</name>
<gene>
    <name evidence="2" type="ORF">PHMEG_00011282</name>
</gene>
<dbReference type="InterPro" id="IPR043502">
    <property type="entry name" value="DNA/RNA_pol_sf"/>
</dbReference>
<keyword evidence="3" id="KW-1185">Reference proteome</keyword>
<dbReference type="Gene3D" id="3.30.70.270">
    <property type="match status" value="1"/>
</dbReference>
<feature type="domain" description="Reverse transcriptase/retrotransposon-derived protein RNase H-like" evidence="1">
    <location>
        <begin position="139"/>
        <end position="224"/>
    </location>
</feature>
<reference evidence="3" key="1">
    <citation type="submission" date="2017-03" db="EMBL/GenBank/DDBJ databases">
        <title>Phytopthora megakarya and P. palmivora, two closely related causual agents of cacao black pod achieved similar genome size and gene model numbers by different mechanisms.</title>
        <authorList>
            <person name="Ali S."/>
            <person name="Shao J."/>
            <person name="Larry D.J."/>
            <person name="Kronmiller B."/>
            <person name="Shen D."/>
            <person name="Strem M.D."/>
            <person name="Melnick R.L."/>
            <person name="Guiltinan M.J."/>
            <person name="Tyler B.M."/>
            <person name="Meinhardt L.W."/>
            <person name="Bailey B.A."/>
        </authorList>
    </citation>
    <scope>NUCLEOTIDE SEQUENCE [LARGE SCALE GENOMIC DNA]</scope>
    <source>
        <strain evidence="3">zdho120</strain>
    </source>
</reference>
<dbReference type="Pfam" id="PF17919">
    <property type="entry name" value="RT_RNaseH_2"/>
    <property type="match status" value="1"/>
</dbReference>
<dbReference type="InterPro" id="IPR043128">
    <property type="entry name" value="Rev_trsase/Diguanyl_cyclase"/>
</dbReference>
<sequence length="307" mass="34466">MFSNGEPDESSLYPYLTGGRLLMISVLGARRLMGVCQPKIDCSKSFTECRISVSFTKSIFSRVDFLSHEVVPEGLRSDAKQIKRVTEFSFLTSKKGVQSFLGALNYYSLLIQAFAVYAPALHQLKEEDFEPGGDLSVSRQGFAKLQQKIGDAPILRHFDRQKEVHWVLSSTLMQEHDGKIHPVCFCGRVLKETEMNYHPAEKEVLTLLLLLKTCYTRLTAAQFTCTRDFQHWNGYTHPSHCSDGRPNSPQGKGLCLRTVTASWVNEFCGFGGLFGDGYTTHEGIVYRPHESSFDGSAKTEKYGGYDS</sequence>
<protein>
    <recommendedName>
        <fullName evidence="1">Reverse transcriptase/retrotransposon-derived protein RNase H-like domain-containing protein</fullName>
    </recommendedName>
</protein>
<comment type="caution">
    <text evidence="2">The sequence shown here is derived from an EMBL/GenBank/DDBJ whole genome shotgun (WGS) entry which is preliminary data.</text>
</comment>
<dbReference type="InterPro" id="IPR051320">
    <property type="entry name" value="Viral_Replic_Matur_Polypro"/>
</dbReference>
<dbReference type="InterPro" id="IPR041577">
    <property type="entry name" value="RT_RNaseH_2"/>
</dbReference>
<dbReference type="PANTHER" id="PTHR33064">
    <property type="entry name" value="POL PROTEIN"/>
    <property type="match status" value="1"/>
</dbReference>
<dbReference type="OrthoDB" id="430238at2759"/>
<dbReference type="AlphaFoldDB" id="A0A225WE51"/>
<proteinExistence type="predicted"/>
<dbReference type="PANTHER" id="PTHR33064:SF37">
    <property type="entry name" value="RIBONUCLEASE H"/>
    <property type="match status" value="1"/>
</dbReference>
<accession>A0A225WE51</accession>
<evidence type="ECO:0000259" key="1">
    <source>
        <dbReference type="Pfam" id="PF17919"/>
    </source>
</evidence>
<dbReference type="Proteomes" id="UP000198211">
    <property type="component" value="Unassembled WGS sequence"/>
</dbReference>
<evidence type="ECO:0000313" key="2">
    <source>
        <dbReference type="EMBL" id="OWZ15140.1"/>
    </source>
</evidence>
<dbReference type="SUPFAM" id="SSF56672">
    <property type="entry name" value="DNA/RNA polymerases"/>
    <property type="match status" value="1"/>
</dbReference>